<dbReference type="Gene3D" id="1.10.510.10">
    <property type="entry name" value="Transferase(Phosphotransferase) domain 1"/>
    <property type="match status" value="1"/>
</dbReference>
<dbReference type="EMBL" id="JANAWD010000122">
    <property type="protein sequence ID" value="KAJ3486407.1"/>
    <property type="molecule type" value="Genomic_DNA"/>
</dbReference>
<feature type="domain" description="Protein kinase" evidence="1">
    <location>
        <begin position="140"/>
        <end position="337"/>
    </location>
</feature>
<evidence type="ECO:0000313" key="2">
    <source>
        <dbReference type="EMBL" id="KAJ3486407.1"/>
    </source>
</evidence>
<dbReference type="PROSITE" id="PS50011">
    <property type="entry name" value="PROTEIN_KINASE_DOM"/>
    <property type="match status" value="1"/>
</dbReference>
<dbReference type="InterPro" id="IPR011009">
    <property type="entry name" value="Kinase-like_dom_sf"/>
</dbReference>
<gene>
    <name evidence="2" type="ORF">NLI96_g4265</name>
</gene>
<protein>
    <recommendedName>
        <fullName evidence="1">Protein kinase domain-containing protein</fullName>
    </recommendedName>
</protein>
<evidence type="ECO:0000259" key="1">
    <source>
        <dbReference type="PROSITE" id="PS50011"/>
    </source>
</evidence>
<dbReference type="GO" id="GO:0005524">
    <property type="term" value="F:ATP binding"/>
    <property type="evidence" value="ECO:0007669"/>
    <property type="project" value="InterPro"/>
</dbReference>
<dbReference type="PANTHER" id="PTHR44329">
    <property type="entry name" value="SERINE/THREONINE-PROTEIN KINASE TNNI3K-RELATED"/>
    <property type="match status" value="1"/>
</dbReference>
<dbReference type="Proteomes" id="UP001212997">
    <property type="component" value="Unassembled WGS sequence"/>
</dbReference>
<proteinExistence type="predicted"/>
<dbReference type="GO" id="GO:0004674">
    <property type="term" value="F:protein serine/threonine kinase activity"/>
    <property type="evidence" value="ECO:0007669"/>
    <property type="project" value="TreeGrafter"/>
</dbReference>
<dbReference type="InterPro" id="IPR000719">
    <property type="entry name" value="Prot_kinase_dom"/>
</dbReference>
<reference evidence="2" key="1">
    <citation type="submission" date="2022-07" db="EMBL/GenBank/DDBJ databases">
        <title>Genome Sequence of Physisporinus lineatus.</title>
        <authorList>
            <person name="Buettner E."/>
        </authorList>
    </citation>
    <scope>NUCLEOTIDE SEQUENCE</scope>
    <source>
        <strain evidence="2">VT162</strain>
    </source>
</reference>
<organism evidence="2 3">
    <name type="scientific">Meripilus lineatus</name>
    <dbReference type="NCBI Taxonomy" id="2056292"/>
    <lineage>
        <taxon>Eukaryota</taxon>
        <taxon>Fungi</taxon>
        <taxon>Dikarya</taxon>
        <taxon>Basidiomycota</taxon>
        <taxon>Agaricomycotina</taxon>
        <taxon>Agaricomycetes</taxon>
        <taxon>Polyporales</taxon>
        <taxon>Meripilaceae</taxon>
        <taxon>Meripilus</taxon>
    </lineage>
</organism>
<dbReference type="Pfam" id="PF00069">
    <property type="entry name" value="Pkinase"/>
    <property type="match status" value="1"/>
</dbReference>
<evidence type="ECO:0000313" key="3">
    <source>
        <dbReference type="Proteomes" id="UP001212997"/>
    </source>
</evidence>
<accession>A0AAD5YFV5</accession>
<comment type="caution">
    <text evidence="2">The sequence shown here is derived from an EMBL/GenBank/DDBJ whole genome shotgun (WGS) entry which is preliminary data.</text>
</comment>
<dbReference type="SUPFAM" id="SSF56112">
    <property type="entry name" value="Protein kinase-like (PK-like)"/>
    <property type="match status" value="1"/>
</dbReference>
<dbReference type="InterPro" id="IPR051681">
    <property type="entry name" value="Ser/Thr_Kinases-Pseudokinases"/>
</dbReference>
<sequence length="337" mass="37262">MLPRNISRRAESWADANFACTLCRYASEDGPIKELLGDPSTCNSEVLSARINDLSPSRRLRCIVSLILRGFESPEEKKRVMSLPESLVWDIMDELLQSLENSKSCEGCVGREMNLRRMMVALSRSAKILPRSLSLHGVTLSTKDPINGGGYADIFRATYQGQAVALKRLRTFTNAPPSEKQKAAFRREALVSWFLDHPNVQVFLGIDEDAFSSQGLLCIVTPWQNNGNIMDCLRRLKEIGVPLLVDEWGNILIDNHYQPKLADFGLSMLSGSGSMTMGSHSGPRGTLRFMAPELFVDENSALSLKSDIYAFGCVCVEAISTSTCENSTTSILILLNS</sequence>
<dbReference type="AlphaFoldDB" id="A0AAD5YFV5"/>
<name>A0AAD5YFV5_9APHY</name>
<dbReference type="Gene3D" id="3.30.200.20">
    <property type="entry name" value="Phosphorylase Kinase, domain 1"/>
    <property type="match status" value="1"/>
</dbReference>
<keyword evidence="3" id="KW-1185">Reference proteome</keyword>
<dbReference type="PANTHER" id="PTHR44329:SF214">
    <property type="entry name" value="PROTEIN KINASE DOMAIN-CONTAINING PROTEIN"/>
    <property type="match status" value="1"/>
</dbReference>